<gene>
    <name evidence="3" type="ORF">BD289DRAFT_423418</name>
</gene>
<evidence type="ECO:0000313" key="3">
    <source>
        <dbReference type="EMBL" id="PSS00831.1"/>
    </source>
</evidence>
<reference evidence="3 4" key="1">
    <citation type="journal article" date="2018" name="Mycol. Prog.">
        <title>Coniella lustricola, a new species from submerged detritus.</title>
        <authorList>
            <person name="Raudabaugh D.B."/>
            <person name="Iturriaga T."/>
            <person name="Carver A."/>
            <person name="Mondo S."/>
            <person name="Pangilinan J."/>
            <person name="Lipzen A."/>
            <person name="He G."/>
            <person name="Amirebrahimi M."/>
            <person name="Grigoriev I.V."/>
            <person name="Miller A.N."/>
        </authorList>
    </citation>
    <scope>NUCLEOTIDE SEQUENCE [LARGE SCALE GENOMIC DNA]</scope>
    <source>
        <strain evidence="3 4">B22-T-1</strain>
    </source>
</reference>
<keyword evidence="4" id="KW-1185">Reference proteome</keyword>
<feature type="compositionally biased region" description="Low complexity" evidence="1">
    <location>
        <begin position="324"/>
        <end position="339"/>
    </location>
</feature>
<accession>A0A2T3AK13</accession>
<dbReference type="OrthoDB" id="4583699at2759"/>
<name>A0A2T3AK13_9PEZI</name>
<dbReference type="InParanoid" id="A0A2T3AK13"/>
<dbReference type="Proteomes" id="UP000241462">
    <property type="component" value="Unassembled WGS sequence"/>
</dbReference>
<protein>
    <submittedName>
        <fullName evidence="3">Heterokaryon incompatibility protein-domain-containing protein</fullName>
    </submittedName>
</protein>
<dbReference type="PANTHER" id="PTHR33112:SF15">
    <property type="entry name" value="HETEROKARYON INCOMPATIBILITY DOMAIN-CONTAINING PROTEIN"/>
    <property type="match status" value="1"/>
</dbReference>
<dbReference type="PANTHER" id="PTHR33112">
    <property type="entry name" value="DOMAIN PROTEIN, PUTATIVE-RELATED"/>
    <property type="match status" value="1"/>
</dbReference>
<dbReference type="Pfam" id="PF06985">
    <property type="entry name" value="HET"/>
    <property type="match status" value="1"/>
</dbReference>
<proteinExistence type="predicted"/>
<dbReference type="EMBL" id="KZ678381">
    <property type="protein sequence ID" value="PSS00831.1"/>
    <property type="molecule type" value="Genomic_DNA"/>
</dbReference>
<dbReference type="AlphaFoldDB" id="A0A2T3AK13"/>
<sequence length="658" mass="75051">MDCSVCCPRESTGEADPIMSLCRQCQAISTTVVHNDEEGQFVYMHSRASLHQAIADKCYFCTKVQKSFTDDIKALLDSPLWPGIRCSICENRGQYGIDFSIPGKQQINFFWLQDYYDLGVTKFSNTTDDETCWRRIEKWYSTCKASHHKCGTTTAATARSDSNNEQWLPTRLIDTIDAPRGSVRVVDTDTFNTPASKSSPRPYLALSHCWGKQRFLTLTRQNKNSLMRCLPLSELPPNFRDAIYTTRRLGFRYLWIDSLCIIQGADGDWAEQAPLMDRVYMNAELCLAAVASHDAYGGFFRTRDPADLEPFRVDLLLSSCDDQLSSNTSPSSVPISSAPGNDSSPDKRSTKPAKPIERLFYAYCGGQEPGLVWNASVNRAPLNRRGWVKQERVLAPRTIHFGQDQVYWECKMLQACESQPDSALVEYQFENVKDWETKGLEAVAERRGQIQQQQQNQRKEQIQSRKLTMHNMNNNNDSPSPTDQLRAWRHIIGDYALSDLSFEKDKLVAASGLAKAFSRHLNGDEYLAGLWRSHLIKELLWKREKWDNKGQRATATRHKAYRAPTWSWASINGPVVWDVQLRFEDCARVLAVAVEPVTADRTGEVRSALLTLCGYLVPLAWRERIRDFARFVDVEGEEEGIPEEDMMLAPCCWWHGER</sequence>
<dbReference type="STRING" id="2025994.A0A2T3AK13"/>
<feature type="region of interest" description="Disordered" evidence="1">
    <location>
        <begin position="324"/>
        <end position="351"/>
    </location>
</feature>
<evidence type="ECO:0000313" key="4">
    <source>
        <dbReference type="Proteomes" id="UP000241462"/>
    </source>
</evidence>
<evidence type="ECO:0000256" key="1">
    <source>
        <dbReference type="SAM" id="MobiDB-lite"/>
    </source>
</evidence>
<feature type="domain" description="Heterokaryon incompatibility" evidence="2">
    <location>
        <begin position="203"/>
        <end position="391"/>
    </location>
</feature>
<organism evidence="3 4">
    <name type="scientific">Coniella lustricola</name>
    <dbReference type="NCBI Taxonomy" id="2025994"/>
    <lineage>
        <taxon>Eukaryota</taxon>
        <taxon>Fungi</taxon>
        <taxon>Dikarya</taxon>
        <taxon>Ascomycota</taxon>
        <taxon>Pezizomycotina</taxon>
        <taxon>Sordariomycetes</taxon>
        <taxon>Sordariomycetidae</taxon>
        <taxon>Diaporthales</taxon>
        <taxon>Schizoparmaceae</taxon>
        <taxon>Coniella</taxon>
    </lineage>
</organism>
<evidence type="ECO:0000259" key="2">
    <source>
        <dbReference type="Pfam" id="PF06985"/>
    </source>
</evidence>
<dbReference type="InterPro" id="IPR010730">
    <property type="entry name" value="HET"/>
</dbReference>